<dbReference type="Proteomes" id="UP000441354">
    <property type="component" value="Unassembled WGS sequence"/>
</dbReference>
<dbReference type="FunFam" id="3.40.640.10:FF:000004">
    <property type="entry name" value="Acetylornithine aminotransferase"/>
    <property type="match status" value="1"/>
</dbReference>
<keyword evidence="6" id="KW-1185">Reference proteome</keyword>
<dbReference type="SUPFAM" id="SSF53383">
    <property type="entry name" value="PLP-dependent transferases"/>
    <property type="match status" value="1"/>
</dbReference>
<dbReference type="InterPro" id="IPR005814">
    <property type="entry name" value="Aminotrans_3"/>
</dbReference>
<proteinExistence type="inferred from homology"/>
<name>A0A7V7UVZ0_9BACI</name>
<dbReference type="GO" id="GO:0008483">
    <property type="term" value="F:transaminase activity"/>
    <property type="evidence" value="ECO:0007669"/>
    <property type="project" value="UniProtKB-KW"/>
</dbReference>
<dbReference type="PROSITE" id="PS00600">
    <property type="entry name" value="AA_TRANSFER_CLASS_3"/>
    <property type="match status" value="1"/>
</dbReference>
<comment type="cofactor">
    <cofactor evidence="1">
        <name>pyridoxal 5'-phosphate</name>
        <dbReference type="ChEBI" id="CHEBI:597326"/>
    </cofactor>
</comment>
<protein>
    <submittedName>
        <fullName evidence="5">Aspartate aminotransferase family protein</fullName>
    </submittedName>
</protein>
<evidence type="ECO:0000256" key="2">
    <source>
        <dbReference type="ARBA" id="ARBA00008954"/>
    </source>
</evidence>
<evidence type="ECO:0000256" key="4">
    <source>
        <dbReference type="RuleBase" id="RU003560"/>
    </source>
</evidence>
<comment type="caution">
    <text evidence="5">The sequence shown here is derived from an EMBL/GenBank/DDBJ whole genome shotgun (WGS) entry which is preliminary data.</text>
</comment>
<dbReference type="InterPro" id="IPR015422">
    <property type="entry name" value="PyrdxlP-dep_Trfase_small"/>
</dbReference>
<dbReference type="Gene3D" id="3.40.640.10">
    <property type="entry name" value="Type I PLP-dependent aspartate aminotransferase-like (Major domain)"/>
    <property type="match status" value="1"/>
</dbReference>
<sequence length="426" mass="48176">MRMDDYKIIHPILPRKDYGKIVNVNKAEGVVVYSEDKELLDGIGGLWNVILGHGNKEIEQAIAEQMAEVGFINPWTCCTDVVYKLADRLIHFADGDFAKTMFTCTGSEAVELAIKLARRHQAAKEKHEKKYIAVFETSYHGTHYGSMTATGVDREYYGPYGPMLQGFAYLPIPFESKQTTQAAIQSLEKFFTKYGEKLGGFLLEPILGVSGVVKLPQSYVKRLKELCREYEVLLIFDEISTGFYRTGPKFAYQEMNIKPDILCLSKGMNNGVLPIGAVLIGNEVSQMIKDHDFINHFSTQNANPLCCAAGVKTIEILERENYGEIVNRKGAYFKQKLEALEKEVSFIKEVRIHGLMIGIELEMENDFSKVLEFVTDLKEEGLLSYPYNNKYSTGIMLLPPYIVTLDQIDSMVTILKNTIVKQIQYS</sequence>
<dbReference type="PIRSF" id="PIRSF000521">
    <property type="entry name" value="Transaminase_4ab_Lys_Orn"/>
    <property type="match status" value="1"/>
</dbReference>
<dbReference type="AlphaFoldDB" id="A0A7V7UVZ0"/>
<evidence type="ECO:0000313" key="6">
    <source>
        <dbReference type="Proteomes" id="UP000441354"/>
    </source>
</evidence>
<organism evidence="5 6">
    <name type="scientific">Bacillus mesophilum</name>
    <dbReference type="NCBI Taxonomy" id="1071718"/>
    <lineage>
        <taxon>Bacteria</taxon>
        <taxon>Bacillati</taxon>
        <taxon>Bacillota</taxon>
        <taxon>Bacilli</taxon>
        <taxon>Bacillales</taxon>
        <taxon>Bacillaceae</taxon>
        <taxon>Bacillus</taxon>
    </lineage>
</organism>
<keyword evidence="5" id="KW-0032">Aminotransferase</keyword>
<evidence type="ECO:0000313" key="5">
    <source>
        <dbReference type="EMBL" id="KAB2330061.1"/>
    </source>
</evidence>
<reference evidence="5 6" key="1">
    <citation type="journal article" date="2014" name="Arch. Microbiol.">
        <title>Bacillus mesophilum sp. nov., strain IITR-54T, a novel 4-chlorobiphenyl dechlorinating bacterium.</title>
        <authorList>
            <person name="Manickam N."/>
            <person name="Singh N.K."/>
            <person name="Bajaj A."/>
            <person name="Kumar R.M."/>
            <person name="Kaur G."/>
            <person name="Kaur N."/>
            <person name="Bala M."/>
            <person name="Kumar A."/>
            <person name="Mayilraj S."/>
        </authorList>
    </citation>
    <scope>NUCLEOTIDE SEQUENCE [LARGE SCALE GENOMIC DNA]</scope>
    <source>
        <strain evidence="5 6">IITR-54</strain>
    </source>
</reference>
<evidence type="ECO:0000256" key="1">
    <source>
        <dbReference type="ARBA" id="ARBA00001933"/>
    </source>
</evidence>
<comment type="similarity">
    <text evidence="2 4">Belongs to the class-III pyridoxal-phosphate-dependent aminotransferase family.</text>
</comment>
<accession>A0A7V7UVZ0</accession>
<dbReference type="InterPro" id="IPR015421">
    <property type="entry name" value="PyrdxlP-dep_Trfase_major"/>
</dbReference>
<dbReference type="InterPro" id="IPR015424">
    <property type="entry name" value="PyrdxlP-dep_Trfase"/>
</dbReference>
<dbReference type="InterPro" id="IPR049704">
    <property type="entry name" value="Aminotrans_3_PPA_site"/>
</dbReference>
<dbReference type="PANTHER" id="PTHR43094:SF1">
    <property type="entry name" value="AMINOTRANSFERASE CLASS-III"/>
    <property type="match status" value="1"/>
</dbReference>
<keyword evidence="3 4" id="KW-0663">Pyridoxal phosphate</keyword>
<dbReference type="Gene3D" id="3.90.1150.10">
    <property type="entry name" value="Aspartate Aminotransferase, domain 1"/>
    <property type="match status" value="1"/>
</dbReference>
<dbReference type="CDD" id="cd00610">
    <property type="entry name" value="OAT_like"/>
    <property type="match status" value="1"/>
</dbReference>
<dbReference type="Pfam" id="PF00202">
    <property type="entry name" value="Aminotran_3"/>
    <property type="match status" value="1"/>
</dbReference>
<dbReference type="EMBL" id="WBOT01000009">
    <property type="protein sequence ID" value="KAB2330061.1"/>
    <property type="molecule type" value="Genomic_DNA"/>
</dbReference>
<dbReference type="PANTHER" id="PTHR43094">
    <property type="entry name" value="AMINOTRANSFERASE"/>
    <property type="match status" value="1"/>
</dbReference>
<evidence type="ECO:0000256" key="3">
    <source>
        <dbReference type="ARBA" id="ARBA00022898"/>
    </source>
</evidence>
<gene>
    <name evidence="5" type="ORF">F7732_19960</name>
</gene>
<dbReference type="GO" id="GO:0030170">
    <property type="term" value="F:pyridoxal phosphate binding"/>
    <property type="evidence" value="ECO:0007669"/>
    <property type="project" value="InterPro"/>
</dbReference>
<keyword evidence="5" id="KW-0808">Transferase</keyword>